<evidence type="ECO:0000313" key="5">
    <source>
        <dbReference type="Proteomes" id="UP000094527"/>
    </source>
</evidence>
<evidence type="ECO:0000259" key="3">
    <source>
        <dbReference type="PROSITE" id="PS00028"/>
    </source>
</evidence>
<accession>A0A1D2M9M3</accession>
<keyword evidence="5" id="KW-1185">Reference proteome</keyword>
<dbReference type="InterPro" id="IPR013087">
    <property type="entry name" value="Znf_C2H2_type"/>
</dbReference>
<dbReference type="EMBL" id="LJIJ01002483">
    <property type="protein sequence ID" value="ODM89641.1"/>
    <property type="molecule type" value="Genomic_DNA"/>
</dbReference>
<reference evidence="4 5" key="1">
    <citation type="journal article" date="2016" name="Genome Biol. Evol.">
        <title>Gene Family Evolution Reflects Adaptation to Soil Environmental Stressors in the Genome of the Collembolan Orchesella cincta.</title>
        <authorList>
            <person name="Faddeeva-Vakhrusheva A."/>
            <person name="Derks M.F."/>
            <person name="Anvar S.Y."/>
            <person name="Agamennone V."/>
            <person name="Suring W."/>
            <person name="Smit S."/>
            <person name="van Straalen N.M."/>
            <person name="Roelofs D."/>
        </authorList>
    </citation>
    <scope>NUCLEOTIDE SEQUENCE [LARGE SCALE GENOMIC DNA]</scope>
    <source>
        <tissue evidence="4">Mixed pool</tissue>
    </source>
</reference>
<evidence type="ECO:0000256" key="1">
    <source>
        <dbReference type="SAM" id="Coils"/>
    </source>
</evidence>
<sequence length="288" mass="33184">MNDVVQHIAAIQQYISDMKAQLAQKEAVISKMKTEFTKNNEIYKDYYKKLLHAARFREAESTKSKEEAVKWKEEAAESKEKVERLEVAEQRMKEHVLMAQEEKELVIMENLALEQQVKDQLEKISTLENQNHLLMEERTETAGPARKKVKRSISQAAHGCRKRPTLEERHAEDPSKVMDGYFFCKCGSVFLSSDKLNGHINRASKRKLVHEFCDEGCSANDFISFCKHLQQKHNIMLDGKMQTGCFVCGQALTTREEFVAHYQENHNPAESELGCRPHPTELCLVSHD</sequence>
<protein>
    <recommendedName>
        <fullName evidence="3">C2H2-type domain-containing protein</fullName>
    </recommendedName>
</protein>
<evidence type="ECO:0000313" key="4">
    <source>
        <dbReference type="EMBL" id="ODM89641.1"/>
    </source>
</evidence>
<dbReference type="AlphaFoldDB" id="A0A1D2M9M3"/>
<name>A0A1D2M9M3_ORCCI</name>
<feature type="domain" description="C2H2-type" evidence="3">
    <location>
        <begin position="245"/>
        <end position="266"/>
    </location>
</feature>
<keyword evidence="1" id="KW-0175">Coiled coil</keyword>
<organism evidence="4 5">
    <name type="scientific">Orchesella cincta</name>
    <name type="common">Springtail</name>
    <name type="synonym">Podura cincta</name>
    <dbReference type="NCBI Taxonomy" id="48709"/>
    <lineage>
        <taxon>Eukaryota</taxon>
        <taxon>Metazoa</taxon>
        <taxon>Ecdysozoa</taxon>
        <taxon>Arthropoda</taxon>
        <taxon>Hexapoda</taxon>
        <taxon>Collembola</taxon>
        <taxon>Entomobryomorpha</taxon>
        <taxon>Entomobryoidea</taxon>
        <taxon>Orchesellidae</taxon>
        <taxon>Orchesellinae</taxon>
        <taxon>Orchesella</taxon>
    </lineage>
</organism>
<dbReference type="Proteomes" id="UP000094527">
    <property type="component" value="Unassembled WGS sequence"/>
</dbReference>
<gene>
    <name evidence="4" type="ORF">Ocin01_17041</name>
</gene>
<comment type="caution">
    <text evidence="4">The sequence shown here is derived from an EMBL/GenBank/DDBJ whole genome shotgun (WGS) entry which is preliminary data.</text>
</comment>
<evidence type="ECO:0000256" key="2">
    <source>
        <dbReference type="SAM" id="MobiDB-lite"/>
    </source>
</evidence>
<feature type="region of interest" description="Disordered" evidence="2">
    <location>
        <begin position="140"/>
        <end position="171"/>
    </location>
</feature>
<feature type="coiled-coil region" evidence="1">
    <location>
        <begin position="68"/>
        <end position="137"/>
    </location>
</feature>
<dbReference type="PROSITE" id="PS00028">
    <property type="entry name" value="ZINC_FINGER_C2H2_1"/>
    <property type="match status" value="1"/>
</dbReference>
<proteinExistence type="predicted"/>